<evidence type="ECO:0000259" key="1">
    <source>
        <dbReference type="Pfam" id="PF14693"/>
    </source>
</evidence>
<dbReference type="PANTHER" id="PTHR33284:SF2">
    <property type="entry name" value="RIBOSOMAL PROTEIN L25_GLN-TRNA SYNTHETASE, ANTI-CODON-BINDING DOMAIN-CONTAINING PROTEIN"/>
    <property type="match status" value="1"/>
</dbReference>
<dbReference type="GO" id="GO:0006412">
    <property type="term" value="P:translation"/>
    <property type="evidence" value="ECO:0007669"/>
    <property type="project" value="InterPro"/>
</dbReference>
<dbReference type="InterPro" id="IPR020930">
    <property type="entry name" value="Ribosomal_uL5_bac-type"/>
</dbReference>
<dbReference type="GO" id="GO:0008097">
    <property type="term" value="F:5S rRNA binding"/>
    <property type="evidence" value="ECO:0007669"/>
    <property type="project" value="TreeGrafter"/>
</dbReference>
<sequence>MAKWWRSLRTVVQSPAPPLLPSIHSQSSLYHTIQAIPRECTGRGVAARDRTQGRIPAVVFHQSLLEKDASSRSLSRKRLLTTERKQIQSILKSVKLPFFCSTTFALQIRAGSGSSVLLESGTVLPIKIHRDEQNGRILNLVFVWAEEGTHLKVDVPVVFKGENNCLGLQKGGHLKKIRPTLRYLCPAEHIPPKIEVDISNLDIGDRVLMNELDVHPSLKLLSKNENMPVCKIAPTIENPEHVAM</sequence>
<feature type="domain" description="Large ribosomal subunit protein bL25 beta" evidence="1">
    <location>
        <begin position="151"/>
        <end position="234"/>
    </location>
</feature>
<dbReference type="FunFam" id="2.170.120.20:FF:000006">
    <property type="entry name" value="Ribosomal protein L25/Gln-tRNA synthetase, anti-codon-binding domain-containing protein"/>
    <property type="match status" value="1"/>
</dbReference>
<evidence type="ECO:0000313" key="2">
    <source>
        <dbReference type="EMBL" id="MBW93214.1"/>
    </source>
</evidence>
<dbReference type="InterPro" id="IPR020057">
    <property type="entry name" value="Ribosomal_bL25_b-dom"/>
</dbReference>
<dbReference type="Pfam" id="PF14693">
    <property type="entry name" value="Ribosomal_TL5_C"/>
    <property type="match status" value="1"/>
</dbReference>
<dbReference type="InterPro" id="IPR037121">
    <property type="entry name" value="Ribosomal_bL25_C"/>
</dbReference>
<dbReference type="GO" id="GO:0003735">
    <property type="term" value="F:structural constituent of ribosome"/>
    <property type="evidence" value="ECO:0007669"/>
    <property type="project" value="InterPro"/>
</dbReference>
<organism evidence="2">
    <name type="scientific">Rhizophora mucronata</name>
    <name type="common">Asiatic mangrove</name>
    <dbReference type="NCBI Taxonomy" id="61149"/>
    <lineage>
        <taxon>Eukaryota</taxon>
        <taxon>Viridiplantae</taxon>
        <taxon>Streptophyta</taxon>
        <taxon>Embryophyta</taxon>
        <taxon>Tracheophyta</taxon>
        <taxon>Spermatophyta</taxon>
        <taxon>Magnoliopsida</taxon>
        <taxon>eudicotyledons</taxon>
        <taxon>Gunneridae</taxon>
        <taxon>Pentapetalae</taxon>
        <taxon>rosids</taxon>
        <taxon>fabids</taxon>
        <taxon>Malpighiales</taxon>
        <taxon>Rhizophoraceae</taxon>
        <taxon>Rhizophora</taxon>
    </lineage>
</organism>
<dbReference type="PANTHER" id="PTHR33284">
    <property type="entry name" value="RIBOSOMAL PROTEIN L25/GLN-TRNA SYNTHETASE, ANTI-CODON-BINDING DOMAIN-CONTAINING PROTEIN"/>
    <property type="match status" value="1"/>
</dbReference>
<dbReference type="InterPro" id="IPR029751">
    <property type="entry name" value="Ribosomal_L25_dom"/>
</dbReference>
<dbReference type="AlphaFoldDB" id="A0A2P2JIF6"/>
<accession>A0A2P2JIF6</accession>
<reference evidence="2" key="1">
    <citation type="submission" date="2018-02" db="EMBL/GenBank/DDBJ databases">
        <title>Rhizophora mucronata_Transcriptome.</title>
        <authorList>
            <person name="Meera S.P."/>
            <person name="Sreeshan A."/>
            <person name="Augustine A."/>
        </authorList>
    </citation>
    <scope>NUCLEOTIDE SEQUENCE</scope>
    <source>
        <tissue evidence="2">Leaf</tissue>
    </source>
</reference>
<dbReference type="InterPro" id="IPR011035">
    <property type="entry name" value="Ribosomal_bL25/Gln-tRNA_synth"/>
</dbReference>
<dbReference type="CDD" id="cd00495">
    <property type="entry name" value="Ribosomal_L25_TL5_CTC"/>
    <property type="match status" value="1"/>
</dbReference>
<name>A0A2P2JIF6_RHIMU</name>
<proteinExistence type="predicted"/>
<protein>
    <recommendedName>
        <fullName evidence="1">Large ribosomal subunit protein bL25 beta domain-containing protein</fullName>
    </recommendedName>
</protein>
<dbReference type="SUPFAM" id="SSF50715">
    <property type="entry name" value="Ribosomal protein L25-like"/>
    <property type="match status" value="1"/>
</dbReference>
<dbReference type="EMBL" id="GGEC01012731">
    <property type="protein sequence ID" value="MBW93214.1"/>
    <property type="molecule type" value="Transcribed_RNA"/>
</dbReference>
<dbReference type="GO" id="GO:0022625">
    <property type="term" value="C:cytosolic large ribosomal subunit"/>
    <property type="evidence" value="ECO:0007669"/>
    <property type="project" value="TreeGrafter"/>
</dbReference>
<dbReference type="Gene3D" id="2.170.120.20">
    <property type="entry name" value="Ribosomal protein L25, beta domain"/>
    <property type="match status" value="1"/>
</dbReference>